<feature type="non-terminal residue" evidence="1">
    <location>
        <position position="1"/>
    </location>
</feature>
<gene>
    <name evidence="1" type="ORF">K435DRAFT_671032</name>
</gene>
<reference evidence="1 2" key="1">
    <citation type="journal article" date="2019" name="Nat. Ecol. Evol.">
        <title>Megaphylogeny resolves global patterns of mushroom evolution.</title>
        <authorList>
            <person name="Varga T."/>
            <person name="Krizsan K."/>
            <person name="Foldi C."/>
            <person name="Dima B."/>
            <person name="Sanchez-Garcia M."/>
            <person name="Sanchez-Ramirez S."/>
            <person name="Szollosi G.J."/>
            <person name="Szarkandi J.G."/>
            <person name="Papp V."/>
            <person name="Albert L."/>
            <person name="Andreopoulos W."/>
            <person name="Angelini C."/>
            <person name="Antonin V."/>
            <person name="Barry K.W."/>
            <person name="Bougher N.L."/>
            <person name="Buchanan P."/>
            <person name="Buyck B."/>
            <person name="Bense V."/>
            <person name="Catcheside P."/>
            <person name="Chovatia M."/>
            <person name="Cooper J."/>
            <person name="Damon W."/>
            <person name="Desjardin D."/>
            <person name="Finy P."/>
            <person name="Geml J."/>
            <person name="Haridas S."/>
            <person name="Hughes K."/>
            <person name="Justo A."/>
            <person name="Karasinski D."/>
            <person name="Kautmanova I."/>
            <person name="Kiss B."/>
            <person name="Kocsube S."/>
            <person name="Kotiranta H."/>
            <person name="LaButti K.M."/>
            <person name="Lechner B.E."/>
            <person name="Liimatainen K."/>
            <person name="Lipzen A."/>
            <person name="Lukacs Z."/>
            <person name="Mihaltcheva S."/>
            <person name="Morgado L.N."/>
            <person name="Niskanen T."/>
            <person name="Noordeloos M.E."/>
            <person name="Ohm R.A."/>
            <person name="Ortiz-Santana B."/>
            <person name="Ovrebo C."/>
            <person name="Racz N."/>
            <person name="Riley R."/>
            <person name="Savchenko A."/>
            <person name="Shiryaev A."/>
            <person name="Soop K."/>
            <person name="Spirin V."/>
            <person name="Szebenyi C."/>
            <person name="Tomsovsky M."/>
            <person name="Tulloss R.E."/>
            <person name="Uehling J."/>
            <person name="Grigoriev I.V."/>
            <person name="Vagvolgyi C."/>
            <person name="Papp T."/>
            <person name="Martin F.M."/>
            <person name="Miettinen O."/>
            <person name="Hibbett D.S."/>
            <person name="Nagy L.G."/>
        </authorList>
    </citation>
    <scope>NUCLEOTIDE SEQUENCE [LARGE SCALE GENOMIC DNA]</scope>
    <source>
        <strain evidence="1 2">CBS 962.96</strain>
    </source>
</reference>
<dbReference type="AlphaFoldDB" id="A0A4S8LUM8"/>
<name>A0A4S8LUM8_DENBC</name>
<dbReference type="EMBL" id="ML179261">
    <property type="protein sequence ID" value="THU93031.1"/>
    <property type="molecule type" value="Genomic_DNA"/>
</dbReference>
<proteinExistence type="predicted"/>
<sequence length="160" mass="19066">TQRLTKRVHFSKTLRDELEGLCKKSEITYRTLKRVVNTRWNTYGTMFFSIMHVLPALKRLIRNHKDLPSFEADEWVLVKQLEELLRPFVYLTERFSSKKRPLIHEVIPFMDSINKKLENFMDDESKLPCVRFAARCGRNILDKYYAKTDDSLVYRAAMSE</sequence>
<dbReference type="SUPFAM" id="SSF53098">
    <property type="entry name" value="Ribonuclease H-like"/>
    <property type="match status" value="1"/>
</dbReference>
<dbReference type="OrthoDB" id="3359487at2759"/>
<protein>
    <submittedName>
        <fullName evidence="1">Uncharacterized protein</fullName>
    </submittedName>
</protein>
<dbReference type="InterPro" id="IPR012337">
    <property type="entry name" value="RNaseH-like_sf"/>
</dbReference>
<organism evidence="1 2">
    <name type="scientific">Dendrothele bispora (strain CBS 962.96)</name>
    <dbReference type="NCBI Taxonomy" id="1314807"/>
    <lineage>
        <taxon>Eukaryota</taxon>
        <taxon>Fungi</taxon>
        <taxon>Dikarya</taxon>
        <taxon>Basidiomycota</taxon>
        <taxon>Agaricomycotina</taxon>
        <taxon>Agaricomycetes</taxon>
        <taxon>Agaricomycetidae</taxon>
        <taxon>Agaricales</taxon>
        <taxon>Agaricales incertae sedis</taxon>
        <taxon>Dendrothele</taxon>
    </lineage>
</organism>
<dbReference type="Proteomes" id="UP000297245">
    <property type="component" value="Unassembled WGS sequence"/>
</dbReference>
<evidence type="ECO:0000313" key="1">
    <source>
        <dbReference type="EMBL" id="THU93031.1"/>
    </source>
</evidence>
<accession>A0A4S8LUM8</accession>
<keyword evidence="2" id="KW-1185">Reference proteome</keyword>
<evidence type="ECO:0000313" key="2">
    <source>
        <dbReference type="Proteomes" id="UP000297245"/>
    </source>
</evidence>